<evidence type="ECO:0000259" key="6">
    <source>
        <dbReference type="Pfam" id="PF00347"/>
    </source>
</evidence>
<evidence type="ECO:0000256" key="4">
    <source>
        <dbReference type="ARBA" id="ARBA00023274"/>
    </source>
</evidence>
<dbReference type="PANTHER" id="PTHR11655">
    <property type="entry name" value="60S/50S RIBOSOMAL PROTEIN L6/L9"/>
    <property type="match status" value="1"/>
</dbReference>
<dbReference type="EMBL" id="DTAD01000064">
    <property type="protein sequence ID" value="HGN90656.1"/>
    <property type="molecule type" value="Genomic_DNA"/>
</dbReference>
<dbReference type="Pfam" id="PF00347">
    <property type="entry name" value="Ribosomal_L6"/>
    <property type="match status" value="2"/>
</dbReference>
<evidence type="ECO:0000256" key="3">
    <source>
        <dbReference type="ARBA" id="ARBA00022980"/>
    </source>
</evidence>
<keyword evidence="1 5" id="KW-0699">rRNA-binding</keyword>
<evidence type="ECO:0000256" key="1">
    <source>
        <dbReference type="ARBA" id="ARBA00022730"/>
    </source>
</evidence>
<evidence type="ECO:0000256" key="2">
    <source>
        <dbReference type="ARBA" id="ARBA00022884"/>
    </source>
</evidence>
<protein>
    <recommendedName>
        <fullName evidence="5">Large ribosomal subunit protein uL6</fullName>
    </recommendedName>
</protein>
<dbReference type="NCBIfam" id="NF004037">
    <property type="entry name" value="PRK05518.1"/>
    <property type="match status" value="1"/>
</dbReference>
<dbReference type="GO" id="GO:0022625">
    <property type="term" value="C:cytosolic large ribosomal subunit"/>
    <property type="evidence" value="ECO:0007669"/>
    <property type="project" value="UniProtKB-UniRule"/>
</dbReference>
<dbReference type="PIRSF" id="PIRSF002162">
    <property type="entry name" value="Ribosomal_L6"/>
    <property type="match status" value="1"/>
</dbReference>
<evidence type="ECO:0000256" key="5">
    <source>
        <dbReference type="HAMAP-Rule" id="MF_01365"/>
    </source>
</evidence>
<proteinExistence type="inferred from homology"/>
<organism evidence="8">
    <name type="scientific">Caldiarchaeum subterraneum</name>
    <dbReference type="NCBI Taxonomy" id="311458"/>
    <lineage>
        <taxon>Archaea</taxon>
        <taxon>Nitrososphaerota</taxon>
        <taxon>Candidatus Caldarchaeales</taxon>
        <taxon>Candidatus Caldarchaeaceae</taxon>
        <taxon>Candidatus Caldarchaeum</taxon>
    </lineage>
</organism>
<dbReference type="GO" id="GO:0019843">
    <property type="term" value="F:rRNA binding"/>
    <property type="evidence" value="ECO:0007669"/>
    <property type="project" value="UniProtKB-UniRule"/>
</dbReference>
<keyword evidence="4 5" id="KW-0687">Ribonucleoprotein</keyword>
<gene>
    <name evidence="5" type="primary">rpl6</name>
    <name evidence="9" type="ORF">ENM30_04090</name>
    <name evidence="8" type="ORF">ENT82_05980</name>
    <name evidence="7" type="ORF">ENU43_01500</name>
</gene>
<accession>A0A7C4E2U2</accession>
<evidence type="ECO:0000313" key="9">
    <source>
        <dbReference type="EMBL" id="HHN52477.1"/>
    </source>
</evidence>
<name>A0A7C4E2U2_CALS0</name>
<evidence type="ECO:0000313" key="8">
    <source>
        <dbReference type="EMBL" id="HGN90656.1"/>
    </source>
</evidence>
<dbReference type="PANTHER" id="PTHR11655:SF16">
    <property type="entry name" value="60S RIBOSOMAL PROTEIN L9"/>
    <property type="match status" value="1"/>
</dbReference>
<dbReference type="EMBL" id="DTCM01000018">
    <property type="protein sequence ID" value="HGL40329.1"/>
    <property type="molecule type" value="Genomic_DNA"/>
</dbReference>
<comment type="similarity">
    <text evidence="5">Belongs to the universal ribosomal protein uL6 family.</text>
</comment>
<dbReference type="NCBIfam" id="TIGR03653">
    <property type="entry name" value="uL6_arch"/>
    <property type="match status" value="1"/>
</dbReference>
<dbReference type="InterPro" id="IPR036789">
    <property type="entry name" value="Ribosomal_uL6-like_a/b-dom_sf"/>
</dbReference>
<comment type="caution">
    <text evidence="8">The sequence shown here is derived from an EMBL/GenBank/DDBJ whole genome shotgun (WGS) entry which is preliminary data.</text>
</comment>
<dbReference type="InterPro" id="IPR020040">
    <property type="entry name" value="Ribosomal_uL6_a/b-dom"/>
</dbReference>
<dbReference type="FunFam" id="3.90.930.12:FF:000008">
    <property type="entry name" value="50S ribosomal protein L6"/>
    <property type="match status" value="1"/>
</dbReference>
<keyword evidence="2 5" id="KW-0694">RNA-binding</keyword>
<dbReference type="Gene3D" id="3.90.930.12">
    <property type="entry name" value="Ribosomal protein L6, alpha-beta domain"/>
    <property type="match status" value="2"/>
</dbReference>
<dbReference type="GO" id="GO:0002181">
    <property type="term" value="P:cytoplasmic translation"/>
    <property type="evidence" value="ECO:0007669"/>
    <property type="project" value="TreeGrafter"/>
</dbReference>
<comment type="subunit">
    <text evidence="5">Part of the 50S ribosomal subunit.</text>
</comment>
<comment type="function">
    <text evidence="5">This protein binds to the 23S rRNA, and is important in its secondary structure. It is located near the subunit interface in the base of the L7/L12 stalk, and near the tRNA binding site of the peptidyltransferase center.</text>
</comment>
<dbReference type="EMBL" id="DRXG01000089">
    <property type="protein sequence ID" value="HHN52477.1"/>
    <property type="molecule type" value="Genomic_DNA"/>
</dbReference>
<dbReference type="SUPFAM" id="SSF56053">
    <property type="entry name" value="Ribosomal protein L6"/>
    <property type="match status" value="2"/>
</dbReference>
<dbReference type="InterPro" id="IPR000702">
    <property type="entry name" value="Ribosomal_uL6-like"/>
</dbReference>
<sequence>MSASLLSQHPRGSCPMKKLKKLGQGGGCWVMSTKYLEEIFQIPDKVNVRFDGKSLVFEGAKGRVIKDISHIPAEVKIADGKIVFRVPGKSRKAKALLGTLVSIARNAAIGVTKGYVYKMKVVSSHFPITVKVVGGEVHITNFIGEKYVRRAKIVGDVKVQVKGDEIIITGVDRESVGQTAANIENATRIPRKDPRKFLDGIYVMEKAVGE</sequence>
<feature type="domain" description="Large ribosomal subunit protein uL6 alpha-beta" evidence="6">
    <location>
        <begin position="42"/>
        <end position="114"/>
    </location>
</feature>
<dbReference type="InterPro" id="IPR019907">
    <property type="entry name" value="Ribosomal_uL6_arc"/>
</dbReference>
<keyword evidence="3 5" id="KW-0689">Ribosomal protein</keyword>
<evidence type="ECO:0000313" key="7">
    <source>
        <dbReference type="EMBL" id="HGL40329.1"/>
    </source>
</evidence>
<dbReference type="GO" id="GO:0003735">
    <property type="term" value="F:structural constituent of ribosome"/>
    <property type="evidence" value="ECO:0007669"/>
    <property type="project" value="UniProtKB-UniRule"/>
</dbReference>
<dbReference type="AlphaFoldDB" id="A0A7C4E2U2"/>
<dbReference type="HAMAP" id="MF_01365_A">
    <property type="entry name" value="Ribosomal_uL6_A"/>
    <property type="match status" value="1"/>
</dbReference>
<feature type="domain" description="Large ribosomal subunit protein uL6 alpha-beta" evidence="6">
    <location>
        <begin position="126"/>
        <end position="200"/>
    </location>
</feature>
<reference evidence="8" key="1">
    <citation type="journal article" date="2020" name="mSystems">
        <title>Genome- and Community-Level Interaction Insights into Carbon Utilization and Element Cycling Functions of Hydrothermarchaeota in Hydrothermal Sediment.</title>
        <authorList>
            <person name="Zhou Z."/>
            <person name="Liu Y."/>
            <person name="Xu W."/>
            <person name="Pan J."/>
            <person name="Luo Z.H."/>
            <person name="Li M."/>
        </authorList>
    </citation>
    <scope>NUCLEOTIDE SEQUENCE [LARGE SCALE GENOMIC DNA]</scope>
    <source>
        <strain evidence="9">SpSt-1073</strain>
        <strain evidence="8">SpSt-613</strain>
        <strain evidence="7">SpSt-669</strain>
    </source>
</reference>